<evidence type="ECO:0000313" key="4">
    <source>
        <dbReference type="Proteomes" id="UP000051952"/>
    </source>
</evidence>
<feature type="transmembrane region" description="Helical" evidence="2">
    <location>
        <begin position="566"/>
        <end position="586"/>
    </location>
</feature>
<feature type="transmembrane region" description="Helical" evidence="2">
    <location>
        <begin position="598"/>
        <end position="618"/>
    </location>
</feature>
<feature type="transmembrane region" description="Helical" evidence="2">
    <location>
        <begin position="9"/>
        <end position="34"/>
    </location>
</feature>
<evidence type="ECO:0000313" key="3">
    <source>
        <dbReference type="EMBL" id="CUG90865.1"/>
    </source>
</evidence>
<name>A0A0S4JLS0_BODSA</name>
<gene>
    <name evidence="3" type="ORF">BSAL_29010</name>
</gene>
<accession>A0A0S4JLS0</accession>
<keyword evidence="4" id="KW-1185">Reference proteome</keyword>
<dbReference type="VEuPathDB" id="TriTrypDB:BSAL_86395"/>
<keyword evidence="2 3" id="KW-0812">Transmembrane</keyword>
<keyword evidence="2" id="KW-1133">Transmembrane helix</keyword>
<dbReference type="EMBL" id="CYKH01001869">
    <property type="protein sequence ID" value="CUG90865.1"/>
    <property type="molecule type" value="Genomic_DNA"/>
</dbReference>
<feature type="transmembrane region" description="Helical" evidence="2">
    <location>
        <begin position="1275"/>
        <end position="1297"/>
    </location>
</feature>
<dbReference type="Proteomes" id="UP000051952">
    <property type="component" value="Unassembled WGS sequence"/>
</dbReference>
<feature type="transmembrane region" description="Helical" evidence="2">
    <location>
        <begin position="1245"/>
        <end position="1263"/>
    </location>
</feature>
<feature type="transmembrane region" description="Helical" evidence="2">
    <location>
        <begin position="1043"/>
        <end position="1063"/>
    </location>
</feature>
<evidence type="ECO:0000256" key="1">
    <source>
        <dbReference type="SAM" id="MobiDB-lite"/>
    </source>
</evidence>
<feature type="transmembrane region" description="Helical" evidence="2">
    <location>
        <begin position="472"/>
        <end position="498"/>
    </location>
</feature>
<feature type="transmembrane region" description="Helical" evidence="2">
    <location>
        <begin position="1309"/>
        <end position="1326"/>
    </location>
</feature>
<sequence>MEHSSSQQLVASIIAIVVIIIEFISFVAGGVSAFPASPRVVNCSSFNATSNNNTIAVSSNSWFVLNCFVNDAPSGGTTSDPIMLPSMVIVNFVVENTTATELENVLIDARSTNVFPSVEFGVGINFYTLSNITVKLFNLSTKSPTTGREARVLRGPTAKSFIDFKSNTVFQYLSIIIDQCSIVAYFSAPLINLYATGSFNFDFNSVSLTILHSQLSLTCTKSQPGMFFMISSYATIGGGQNQGITRGVTYRIEDSNITALLETGSTYHHGLFSICPLHCHPRCTNVHEFHLVCLSFDTPRPCLGYNTNDTSDPTAYGGVFHLRTYNATGINVSLTDVVVDTAVPSWDLFLRVSMRIGVVFLLSNSYRMVDCMTGLVSHIQRTNVTNVGRQGAAIINVVSYLLLQESVVTFDRVDFFSQVHGALRALDGGRVSALIVLETSTHRNLALVAKNTVAHMHVTSGEATVDAASTSIVVLISAAIFLISSAGNGLSVSVLGCTANIYQLNGYASFLKGGPIVFLTLVASLVNVALPSGAGAINADNHNATIVVENSILSCTKNFTVPTAPLLLTAVISSINTIIVVTTTLIDSSMQVTNSSVVVVSFSAALSSQLISLLGVFATATNITSVVCAADAKSLMSKVIPVGLAGTGNTSLAAYLDVPPTVQVNVRIIVNGCGLFLVPSASVKNQTFVDRAVSAVVLPPSAMSRCVIVIMMSQLSTVLSNMGGVGGAMGGLAEVQPVAISGFGDVNLTQSNATIAGNINNNRDLLFYDGNSAPCAPLTGALESRWGTMRVDGGLYTLRNGLLLTAQRPLRVNALVSVDSINNVPSHVVLVEGVNVEISGVVFSGFVSLASSSMILTTSSSKSEGEVLPQFIVGCNVWDGATMSTSRIGSVVPSSQISSPLFGSGGGAIRDSESFKKCKRLALFSFTETAHPPLHPIPGKPDTNLQRRQAIASIALFGAIAASQGAAGSSRGGPPAVFGAFAVLQMRRRCTLQTLLQQEQSGESSSSSSSSTGGNSPQSCAPMDNILQLTFIASSIPDSLQCAVGTVIGNIVIAVVMALLSHAGRRYGVRYLKNLIVAPRKNANDDPKLSKNTSLHSAHFVHLRNMLVFFCTTFPGSMALPFSIVGVPTLAAAVTLVGSGDSTPGLVVVGIVVLILCVGFPLGVVWNVLLRVRPFPLSSRVLRAPPLKAAPSVMSWLTHPTTEWQSTKGLFIGSSAGTSQRGASPSEHLKNFWPYFEGLRGRRQWFFCIDFSCSTLTGIFIGASYAAPDSAACEALIWAGCCVAIAAVLEMVLCCVLQPFSTPIENISCGLVTLLAFASEVISLAVDDNNEEGANAASTLALLGTIAQFLPVIITTVYGWEWKLQQAAEASHLPWLVSRSADVDVVSRVDIKNDGHHRFMNNTHRSSSSSGRRGRQISLLSSSAATNDALASLVEAICAHRCCAKNEGQEDVF</sequence>
<feature type="transmembrane region" description="Helical" evidence="2">
    <location>
        <begin position="510"/>
        <end position="530"/>
    </location>
</feature>
<proteinExistence type="predicted"/>
<reference evidence="4" key="1">
    <citation type="submission" date="2015-09" db="EMBL/GenBank/DDBJ databases">
        <authorList>
            <consortium name="Pathogen Informatics"/>
        </authorList>
    </citation>
    <scope>NUCLEOTIDE SEQUENCE [LARGE SCALE GENOMIC DNA]</scope>
    <source>
        <strain evidence="4">Lake Konstanz</strain>
    </source>
</reference>
<protein>
    <submittedName>
        <fullName evidence="3">Transmembrane protein, putative</fullName>
    </submittedName>
</protein>
<organism evidence="3 4">
    <name type="scientific">Bodo saltans</name>
    <name type="common">Flagellated protozoan</name>
    <dbReference type="NCBI Taxonomy" id="75058"/>
    <lineage>
        <taxon>Eukaryota</taxon>
        <taxon>Discoba</taxon>
        <taxon>Euglenozoa</taxon>
        <taxon>Kinetoplastea</taxon>
        <taxon>Metakinetoplastina</taxon>
        <taxon>Eubodonida</taxon>
        <taxon>Bodonidae</taxon>
        <taxon>Bodo</taxon>
    </lineage>
</organism>
<feature type="transmembrane region" description="Helical" evidence="2">
    <location>
        <begin position="1338"/>
        <end position="1360"/>
    </location>
</feature>
<feature type="transmembrane region" description="Helical" evidence="2">
    <location>
        <begin position="1107"/>
        <end position="1134"/>
    </location>
</feature>
<evidence type="ECO:0000256" key="2">
    <source>
        <dbReference type="SAM" id="Phobius"/>
    </source>
</evidence>
<feature type="transmembrane region" description="Helical" evidence="2">
    <location>
        <begin position="1146"/>
        <end position="1170"/>
    </location>
</feature>
<keyword evidence="2" id="KW-0472">Membrane</keyword>
<feature type="region of interest" description="Disordered" evidence="1">
    <location>
        <begin position="996"/>
        <end position="1018"/>
    </location>
</feature>